<feature type="compositionally biased region" description="Acidic residues" evidence="2">
    <location>
        <begin position="1110"/>
        <end position="1127"/>
    </location>
</feature>
<sequence>MPSIISNSFYSTFTFIEFFTFDRPMVYPKVISTKILQTFSDIIPVIVSIVTLIVFLAIAIFREGRFQSDSRKTNAERGLLISSVVAYSFYMLYFINNLLARYLQFWFSGNAQFLFVGLAGITPFWCLIIFAPSVRRSVFSLTFCLNRKMDPLSIFDGTQIIAISISLVITIPIASIVYFKLLFASQFAENFAFKLIVVNGSSGILSTLVFLAFPQLTSFNFMLPLYKMIERNGLTTPLALIQTFLMDFSLHSALFVALNRIEKLAFPRFHGNDSVFFMISILISFLLSLPNILNYSLFTTTLQNMSNILPAVVSITTFVSNIFLAVAILRGGRFKSEVKKANVERGLIVSSVVAYAFYMLYFINNIIARVFIFWWSAAAQFLFLGLSGITPFCLIIFARSIRRSVFPFSFENLNIRTVSRSVNKFNAEKGLIITSVVAYVFYMLFFINNVFARYLRLHFSANAQFLFLGMASVTPFWCLILFSPSIRRTIFTFSTEISRTVIPAEIVFDWCQTIFIAVLLVITLPLSSFVYYKLLFSSPFSDNYTFKLIAVNGIAGAVSTLIYLFYIQLTSYHFMYWFYKLIERADLLLPFAIVNAFFAGMSIHTALFVALNRNDSLFFCVSILLSSLLSLPGVLDYCFFTTTSFIEWEFMGDPILFPSTNTSNPIFFTVSNILSVVVSVATLIFCLFRFNAERGLIFTSVSSYVFYTLYLINRVLAQYFKIPLFANAQFLFLGVARLSPVCLIIFAPSVRRSLFKTRKTITTPIQSTVNKMMMFSPGVYIGKQNKEKTNHCDLIVLLIEVNDVHRTALYCEGGIPKKLNREVSKWIDGTKTFQNQQKVESKKKVLLANGKTVEIVNRPKRQRETTSPPTIPVKKTKANDNGRKKVVAINTTADSDEQSDGDTVARDPSVGGNNVGLSQVNNTVEMSRKEKRRVERAMRQSSILTMDDDEDEVTVAPTLSRSFDAAAILDAVRMMEERLNGGLQNINKNLETMNRRIDRLEDQQDEIADSMETQRTLIREVATVTPQIAANAHKAAEGTDTITEMLPSPPPVFSYRFVQEPRVRELDEEYDDFLSFAAAFDREIFTASERSQPLSKRDKIRVRWMTEGNAQEDEEEVREESGEEEEVQEGRDETEGDESVRMDEMEEEGMNDGRMRGGSDMQENGQTLTFACLSALFSQRFKGTKERMLPALEIFDTVQTIIVAFFLFLSLPLASFVYFKLIFSQPFSENFTFKLIAVNGMTGLLNSLFYLLFVQLTSFTFMYSFFKMIERNSLETTITVINVFFAGLSLHSALFVAVNRLKTLLSQPLIVSFYEDLSRSSTAFVALNRLKNMLFQGNFGNGPILIPDTNSTNVILKTSANVIGVSVSVATLIVNITLAILITRARQVKIEDRGVERGLIITSVVSYVFYMLYFINNAIARYLHVEFCGNAQFIFHGLASLTPF</sequence>
<evidence type="ECO:0000256" key="1">
    <source>
        <dbReference type="SAM" id="Coils"/>
    </source>
</evidence>
<reference evidence="5" key="1">
    <citation type="journal article" date="2008" name="Nat. Genet.">
        <title>The Pristionchus pacificus genome provides a unique perspective on nematode lifestyle and parasitism.</title>
        <authorList>
            <person name="Dieterich C."/>
            <person name="Clifton S.W."/>
            <person name="Schuster L.N."/>
            <person name="Chinwalla A."/>
            <person name="Delehaunty K."/>
            <person name="Dinkelacker I."/>
            <person name="Fulton L."/>
            <person name="Fulton R."/>
            <person name="Godfrey J."/>
            <person name="Minx P."/>
            <person name="Mitreva M."/>
            <person name="Roeseler W."/>
            <person name="Tian H."/>
            <person name="Witte H."/>
            <person name="Yang S.P."/>
            <person name="Wilson R.K."/>
            <person name="Sommer R.J."/>
        </authorList>
    </citation>
    <scope>NUCLEOTIDE SEQUENCE [LARGE SCALE GENOMIC DNA]</scope>
    <source>
        <strain evidence="5">PS312</strain>
    </source>
</reference>
<dbReference type="Proteomes" id="UP000005239">
    <property type="component" value="Unassembled WGS sequence"/>
</dbReference>
<keyword evidence="5" id="KW-1185">Reference proteome</keyword>
<feature type="transmembrane region" description="Helical" evidence="3">
    <location>
        <begin position="695"/>
        <end position="712"/>
    </location>
</feature>
<evidence type="ECO:0000256" key="2">
    <source>
        <dbReference type="SAM" id="MobiDB-lite"/>
    </source>
</evidence>
<feature type="transmembrane region" description="Helical" evidence="3">
    <location>
        <begin position="275"/>
        <end position="296"/>
    </location>
</feature>
<feature type="region of interest" description="Disordered" evidence="2">
    <location>
        <begin position="860"/>
        <end position="879"/>
    </location>
</feature>
<feature type="compositionally biased region" description="Basic and acidic residues" evidence="2">
    <location>
        <begin position="1128"/>
        <end position="1141"/>
    </location>
</feature>
<accession>A0A2A6BP29</accession>
<feature type="transmembrane region" description="Helical" evidence="3">
    <location>
        <begin position="617"/>
        <end position="646"/>
    </location>
</feature>
<proteinExistence type="predicted"/>
<protein>
    <submittedName>
        <fullName evidence="4">Uncharacterized protein</fullName>
    </submittedName>
</protein>
<evidence type="ECO:0000313" key="4">
    <source>
        <dbReference type="EnsemblMetazoa" id="PPA11108.1"/>
    </source>
</evidence>
<feature type="coiled-coil region" evidence="1">
    <location>
        <begin position="983"/>
        <end position="1010"/>
    </location>
</feature>
<reference evidence="4" key="2">
    <citation type="submission" date="2022-06" db="UniProtKB">
        <authorList>
            <consortium name="EnsemblMetazoa"/>
        </authorList>
    </citation>
    <scope>IDENTIFICATION</scope>
    <source>
        <strain evidence="4">PS312</strain>
    </source>
</reference>
<feature type="transmembrane region" description="Helical" evidence="3">
    <location>
        <begin position="587"/>
        <end position="610"/>
    </location>
</feature>
<feature type="transmembrane region" description="Helical" evidence="3">
    <location>
        <begin position="514"/>
        <end position="532"/>
    </location>
</feature>
<accession>A0A8R1U9V4</accession>
<feature type="transmembrane region" description="Helical" evidence="3">
    <location>
        <begin position="191"/>
        <end position="213"/>
    </location>
</feature>
<feature type="transmembrane region" description="Helical" evidence="3">
    <location>
        <begin position="463"/>
        <end position="482"/>
    </location>
</feature>
<feature type="transmembrane region" description="Helical" evidence="3">
    <location>
        <begin position="160"/>
        <end position="179"/>
    </location>
</feature>
<gene>
    <name evidence="4" type="primary">WBGene00100662</name>
</gene>
<keyword evidence="3" id="KW-1133">Transmembrane helix</keyword>
<evidence type="ECO:0000256" key="3">
    <source>
        <dbReference type="SAM" id="Phobius"/>
    </source>
</evidence>
<feature type="region of interest" description="Disordered" evidence="2">
    <location>
        <begin position="893"/>
        <end position="917"/>
    </location>
</feature>
<feature type="transmembrane region" description="Helical" evidence="3">
    <location>
        <begin position="42"/>
        <end position="61"/>
    </location>
</feature>
<feature type="transmembrane region" description="Helical" evidence="3">
    <location>
        <begin position="373"/>
        <end position="398"/>
    </location>
</feature>
<evidence type="ECO:0000313" key="5">
    <source>
        <dbReference type="Proteomes" id="UP000005239"/>
    </source>
</evidence>
<keyword evidence="1" id="KW-0175">Coiled coil</keyword>
<name>A0A2A6BP29_PRIPA</name>
<feature type="transmembrane region" description="Helical" evidence="3">
    <location>
        <begin position="1201"/>
        <end position="1223"/>
    </location>
</feature>
<keyword evidence="3" id="KW-0472">Membrane</keyword>
<feature type="transmembrane region" description="Helical" evidence="3">
    <location>
        <begin position="81"/>
        <end position="99"/>
    </location>
</feature>
<feature type="transmembrane region" description="Helical" evidence="3">
    <location>
        <begin position="430"/>
        <end position="451"/>
    </location>
</feature>
<feature type="transmembrane region" description="Helical" evidence="3">
    <location>
        <begin position="111"/>
        <end position="131"/>
    </location>
</feature>
<feature type="transmembrane region" description="Helical" evidence="3">
    <location>
        <begin position="1394"/>
        <end position="1415"/>
    </location>
</feature>
<feature type="region of interest" description="Disordered" evidence="2">
    <location>
        <begin position="1107"/>
        <end position="1141"/>
    </location>
</feature>
<feature type="transmembrane region" description="Helical" evidence="3">
    <location>
        <begin position="666"/>
        <end position="688"/>
    </location>
</feature>
<feature type="transmembrane region" description="Helical" evidence="3">
    <location>
        <begin position="347"/>
        <end position="367"/>
    </location>
</feature>
<organism evidence="4 5">
    <name type="scientific">Pristionchus pacificus</name>
    <name type="common">Parasitic nematode worm</name>
    <dbReference type="NCBI Taxonomy" id="54126"/>
    <lineage>
        <taxon>Eukaryota</taxon>
        <taxon>Metazoa</taxon>
        <taxon>Ecdysozoa</taxon>
        <taxon>Nematoda</taxon>
        <taxon>Chromadorea</taxon>
        <taxon>Rhabditida</taxon>
        <taxon>Rhabditina</taxon>
        <taxon>Diplogasteromorpha</taxon>
        <taxon>Diplogasteroidea</taxon>
        <taxon>Neodiplogasteridae</taxon>
        <taxon>Pristionchus</taxon>
    </lineage>
</organism>
<dbReference type="EnsemblMetazoa" id="PPA11108.1">
    <property type="protein sequence ID" value="PPA11108.1"/>
    <property type="gene ID" value="WBGene00100662"/>
</dbReference>
<keyword evidence="3" id="KW-0812">Transmembrane</keyword>
<feature type="transmembrane region" description="Helical" evidence="3">
    <location>
        <begin position="544"/>
        <end position="567"/>
    </location>
</feature>
<feature type="transmembrane region" description="Helical" evidence="3">
    <location>
        <begin position="308"/>
        <end position="327"/>
    </location>
</feature>
<feature type="transmembrane region" description="Helical" evidence="3">
    <location>
        <begin position="1278"/>
        <end position="1298"/>
    </location>
</feature>
<feature type="transmembrane region" description="Helical" evidence="3">
    <location>
        <begin position="1243"/>
        <end position="1266"/>
    </location>
</feature>
<feature type="transmembrane region" description="Helical" evidence="3">
    <location>
        <begin position="1362"/>
        <end position="1382"/>
    </location>
</feature>